<evidence type="ECO:0000313" key="4">
    <source>
        <dbReference type="Proteomes" id="UP000033423"/>
    </source>
</evidence>
<dbReference type="Proteomes" id="UP000033423">
    <property type="component" value="Unassembled WGS sequence"/>
</dbReference>
<name>A0A0F3GMD2_9BACT</name>
<sequence length="259" mass="29292">MTSFHCLCRTTELFSCKQKIIKNKVDYDTAVKYRNHFNQSGALCAIEAIDEVEVPPLFIDVTDDEPKHPLRRSDDDTKVCPSCGENVKKLAAKCRYCGHHFDKKFQQGEIKPSSNSNQQSQRPLDRTSSVNTEEWSNDDLLNVAKQKKYLGISVFCFVFLTGFLPPILVGVTSPIIHYEVNELVQIAQALTYICYLVFMVCTSIFTVKLSIALRIETWKYMLVVILSFFLLGLPSLVIWIKSGRLLKANGIKVGIDGRG</sequence>
<organism evidence="3 4">
    <name type="scientific">Candidatus Magnetobacterium bavaricum</name>
    <dbReference type="NCBI Taxonomy" id="29290"/>
    <lineage>
        <taxon>Bacteria</taxon>
        <taxon>Pseudomonadati</taxon>
        <taxon>Nitrospirota</taxon>
        <taxon>Thermodesulfovibrionia</taxon>
        <taxon>Thermodesulfovibrionales</taxon>
        <taxon>Candidatus Magnetobacteriaceae</taxon>
        <taxon>Candidatus Magnetobacterium</taxon>
    </lineage>
</organism>
<gene>
    <name evidence="3" type="ORF">MBAV_004667</name>
</gene>
<accession>A0A0F3GMD2</accession>
<feature type="region of interest" description="Disordered" evidence="1">
    <location>
        <begin position="108"/>
        <end position="131"/>
    </location>
</feature>
<evidence type="ECO:0000313" key="3">
    <source>
        <dbReference type="EMBL" id="KJU83139.1"/>
    </source>
</evidence>
<evidence type="ECO:0000256" key="2">
    <source>
        <dbReference type="SAM" id="Phobius"/>
    </source>
</evidence>
<comment type="caution">
    <text evidence="3">The sequence shown here is derived from an EMBL/GenBank/DDBJ whole genome shotgun (WGS) entry which is preliminary data.</text>
</comment>
<feature type="transmembrane region" description="Helical" evidence="2">
    <location>
        <begin position="149"/>
        <end position="169"/>
    </location>
</feature>
<dbReference type="EMBL" id="LACI01002019">
    <property type="protein sequence ID" value="KJU83139.1"/>
    <property type="molecule type" value="Genomic_DNA"/>
</dbReference>
<protein>
    <submittedName>
        <fullName evidence="3">Membrane protein</fullName>
    </submittedName>
</protein>
<keyword evidence="4" id="KW-1185">Reference proteome</keyword>
<evidence type="ECO:0000256" key="1">
    <source>
        <dbReference type="SAM" id="MobiDB-lite"/>
    </source>
</evidence>
<keyword evidence="2" id="KW-0472">Membrane</keyword>
<feature type="transmembrane region" description="Helical" evidence="2">
    <location>
        <begin position="220"/>
        <end position="240"/>
    </location>
</feature>
<reference evidence="3 4" key="1">
    <citation type="submission" date="2015-02" db="EMBL/GenBank/DDBJ databases">
        <title>Single-cell genomics of uncultivated deep-branching MTB reveals a conserved set of magnetosome genes.</title>
        <authorList>
            <person name="Kolinko S."/>
            <person name="Richter M."/>
            <person name="Glockner F.O."/>
            <person name="Brachmann A."/>
            <person name="Schuler D."/>
        </authorList>
    </citation>
    <scope>NUCLEOTIDE SEQUENCE [LARGE SCALE GENOMIC DNA]</scope>
    <source>
        <strain evidence="3">TM-1</strain>
    </source>
</reference>
<dbReference type="AlphaFoldDB" id="A0A0F3GMD2"/>
<feature type="transmembrane region" description="Helical" evidence="2">
    <location>
        <begin position="189"/>
        <end position="213"/>
    </location>
</feature>
<keyword evidence="2" id="KW-1133">Transmembrane helix</keyword>
<proteinExistence type="predicted"/>
<keyword evidence="2" id="KW-0812">Transmembrane</keyword>